<sequence>MGKFYLCTELNCNRKYVTKSKLLKHLLDAHEIIKSENEITEPVEITKDNKKDIEANKNKTKQNELVEERLKEINRKKQLELDAKAEAERELKEKYLAQYKKIEQSKLELERKQIELDKKWLDIIAKVQERLKENSSECSLCVEEPADTACVPCGHKNFCRECIENYLKSYRSNGCPVCRQKIDSLIKIYS</sequence>
<evidence type="ECO:0000256" key="1">
    <source>
        <dbReference type="PROSITE-ProRule" id="PRU00042"/>
    </source>
</evidence>
<keyword evidence="1" id="KW-0862">Zinc</keyword>
<feature type="coiled-coil region" evidence="2">
    <location>
        <begin position="43"/>
        <end position="119"/>
    </location>
</feature>
<dbReference type="GeneID" id="80517721"/>
<dbReference type="SMART" id="SM00184">
    <property type="entry name" value="RING"/>
    <property type="match status" value="1"/>
</dbReference>
<dbReference type="GO" id="GO:0016567">
    <property type="term" value="P:protein ubiquitination"/>
    <property type="evidence" value="ECO:0007669"/>
    <property type="project" value="TreeGrafter"/>
</dbReference>
<evidence type="ECO:0000259" key="4">
    <source>
        <dbReference type="PROSITE" id="PS50157"/>
    </source>
</evidence>
<dbReference type="GO" id="GO:0061630">
    <property type="term" value="F:ubiquitin protein ligase activity"/>
    <property type="evidence" value="ECO:0007669"/>
    <property type="project" value="UniProtKB-EC"/>
</dbReference>
<dbReference type="RefSeq" id="YP_010781030.1">
    <property type="nucleotide sequence ID" value="NC_075038.1"/>
</dbReference>
<evidence type="ECO:0000256" key="2">
    <source>
        <dbReference type="SAM" id="Coils"/>
    </source>
</evidence>
<evidence type="ECO:0000259" key="3">
    <source>
        <dbReference type="PROSITE" id="PS50089"/>
    </source>
</evidence>
<evidence type="ECO:0000313" key="5">
    <source>
        <dbReference type="EMBL" id="QKU34401.1"/>
    </source>
</evidence>
<accession>A0A6N1NYI0</accession>
<feature type="domain" description="RING-type" evidence="3">
    <location>
        <begin position="138"/>
        <end position="179"/>
    </location>
</feature>
<proteinExistence type="predicted"/>
<keyword evidence="1" id="KW-0479">Metal-binding</keyword>
<dbReference type="EMBL" id="MF405918">
    <property type="protein sequence ID" value="QKU34401.1"/>
    <property type="molecule type" value="Genomic_DNA"/>
</dbReference>
<dbReference type="InterPro" id="IPR001841">
    <property type="entry name" value="Znf_RING"/>
</dbReference>
<dbReference type="KEGG" id="vg:80517721"/>
<dbReference type="PROSITE" id="PS00028">
    <property type="entry name" value="ZINC_FINGER_C2H2_1"/>
    <property type="match status" value="1"/>
</dbReference>
<dbReference type="GO" id="GO:0008270">
    <property type="term" value="F:zinc ion binding"/>
    <property type="evidence" value="ECO:0007669"/>
    <property type="project" value="UniProtKB-KW"/>
</dbReference>
<dbReference type="PROSITE" id="PS50089">
    <property type="entry name" value="ZF_RING_2"/>
    <property type="match status" value="1"/>
</dbReference>
<keyword evidence="1" id="KW-0863">Zinc-finger</keyword>
<reference evidence="5" key="2">
    <citation type="journal article" date="2018" name="Nat. Commun.">
        <title>Tailed giant Tupanvirus possesses the most complete translational apparatus of the known virosphere.</title>
        <authorList>
            <person name="Abrahao J."/>
            <person name="Silva L."/>
            <person name="Silva L.S."/>
            <person name="Khalil J.Y.B."/>
            <person name="Rodrigues R."/>
            <person name="Arantes T."/>
            <person name="Assis F."/>
            <person name="Boratto P."/>
            <person name="Andrade M."/>
            <person name="Kroon E.G."/>
            <person name="Ribeiro B."/>
            <person name="Bergier I."/>
            <person name="Seligmann H."/>
            <person name="Ghigo E."/>
            <person name="Colson P."/>
            <person name="Levasseur A."/>
            <person name="Kroemer G."/>
            <person name="Raoult D."/>
            <person name="La Scola B."/>
        </authorList>
    </citation>
    <scope>NUCLEOTIDE SEQUENCE [LARGE SCALE GENOMIC DNA]</scope>
    <source>
        <strain evidence="5">Deep ocean</strain>
    </source>
</reference>
<protein>
    <submittedName>
        <fullName evidence="5">Putative E3 ubiquitin-protein ligase XBAT35-like</fullName>
    </submittedName>
</protein>
<organism evidence="5">
    <name type="scientific">Tupanvirus deep ocean</name>
    <dbReference type="NCBI Taxonomy" id="2126984"/>
    <lineage>
        <taxon>Viruses</taxon>
        <taxon>Varidnaviria</taxon>
        <taxon>Bamfordvirae</taxon>
        <taxon>Nucleocytoviricota</taxon>
        <taxon>Megaviricetes</taxon>
        <taxon>Imitervirales</taxon>
        <taxon>Mimiviridae</taxon>
        <taxon>Megamimivirinae</taxon>
        <taxon>Tupanvirus</taxon>
        <taxon>Tupanvirus altamarinense</taxon>
    </lineage>
</organism>
<dbReference type="PANTHER" id="PTHR22996:SF0">
    <property type="entry name" value="RE60872P-RELATED"/>
    <property type="match status" value="1"/>
</dbReference>
<dbReference type="Gene3D" id="3.30.40.10">
    <property type="entry name" value="Zinc/RING finger domain, C3HC4 (zinc finger)"/>
    <property type="match status" value="1"/>
</dbReference>
<keyword evidence="2" id="KW-0175">Coiled coil</keyword>
<name>A0A6N1NYI0_9VIRU</name>
<dbReference type="InterPro" id="IPR045194">
    <property type="entry name" value="MGRN1/RNF157-like"/>
</dbReference>
<dbReference type="InterPro" id="IPR013083">
    <property type="entry name" value="Znf_RING/FYVE/PHD"/>
</dbReference>
<dbReference type="PROSITE" id="PS50157">
    <property type="entry name" value="ZINC_FINGER_C2H2_2"/>
    <property type="match status" value="1"/>
</dbReference>
<dbReference type="InterPro" id="IPR013087">
    <property type="entry name" value="Znf_C2H2_type"/>
</dbReference>
<reference evidence="5" key="1">
    <citation type="submission" date="2017-06" db="EMBL/GenBank/DDBJ databases">
        <authorList>
            <person name="Assis F.L."/>
            <person name="Abrahao J.S."/>
            <person name="Silva L."/>
            <person name="Khalil J.B."/>
            <person name="Rodrigues R."/>
            <person name="Silva L.S."/>
            <person name="Boratto P."/>
            <person name="Andrade M."/>
            <person name="Kroon E.G."/>
            <person name="Ribeiro B."/>
            <person name="Bergier I."/>
            <person name="Seligmann H."/>
            <person name="Ghigo E."/>
            <person name="Colson P."/>
            <person name="Levasseur A."/>
            <person name="Raoult D."/>
            <person name="Scola B.L."/>
        </authorList>
    </citation>
    <scope>NUCLEOTIDE SEQUENCE</scope>
    <source>
        <strain evidence="5">Deep ocean</strain>
    </source>
</reference>
<dbReference type="SUPFAM" id="SSF57850">
    <property type="entry name" value="RING/U-box"/>
    <property type="match status" value="1"/>
</dbReference>
<feature type="domain" description="C2H2-type" evidence="4">
    <location>
        <begin position="5"/>
        <end position="35"/>
    </location>
</feature>
<dbReference type="PANTHER" id="PTHR22996">
    <property type="entry name" value="MAHOGUNIN"/>
    <property type="match status" value="1"/>
</dbReference>
<dbReference type="Pfam" id="PF13920">
    <property type="entry name" value="zf-C3HC4_3"/>
    <property type="match status" value="1"/>
</dbReference>